<evidence type="ECO:0000256" key="2">
    <source>
        <dbReference type="ARBA" id="ARBA00023002"/>
    </source>
</evidence>
<protein>
    <recommendedName>
        <fullName evidence="6">Short-chain dehydrogenase</fullName>
    </recommendedName>
</protein>
<evidence type="ECO:0000313" key="4">
    <source>
        <dbReference type="EMBL" id="GAA1930809.1"/>
    </source>
</evidence>
<keyword evidence="2" id="KW-0560">Oxidoreductase</keyword>
<proteinExistence type="inferred from homology"/>
<gene>
    <name evidence="4" type="ORF">GCM10009775_23580</name>
</gene>
<dbReference type="EMBL" id="BAAAOF010000004">
    <property type="protein sequence ID" value="GAA1930809.1"/>
    <property type="molecule type" value="Genomic_DNA"/>
</dbReference>
<dbReference type="CDD" id="cd05233">
    <property type="entry name" value="SDR_c"/>
    <property type="match status" value="1"/>
</dbReference>
<dbReference type="Pfam" id="PF00106">
    <property type="entry name" value="adh_short"/>
    <property type="match status" value="1"/>
</dbReference>
<keyword evidence="5" id="KW-1185">Reference proteome</keyword>
<dbReference type="Gene3D" id="3.40.50.720">
    <property type="entry name" value="NAD(P)-binding Rossmann-like Domain"/>
    <property type="match status" value="1"/>
</dbReference>
<dbReference type="Proteomes" id="UP001501343">
    <property type="component" value="Unassembled WGS sequence"/>
</dbReference>
<dbReference type="PROSITE" id="PS00061">
    <property type="entry name" value="ADH_SHORT"/>
    <property type="match status" value="1"/>
</dbReference>
<comment type="similarity">
    <text evidence="1 3">Belongs to the short-chain dehydrogenases/reductases (SDR) family.</text>
</comment>
<dbReference type="PRINTS" id="PR00080">
    <property type="entry name" value="SDRFAMILY"/>
</dbReference>
<organism evidence="4 5">
    <name type="scientific">Microbacterium aoyamense</name>
    <dbReference type="NCBI Taxonomy" id="344166"/>
    <lineage>
        <taxon>Bacteria</taxon>
        <taxon>Bacillati</taxon>
        <taxon>Actinomycetota</taxon>
        <taxon>Actinomycetes</taxon>
        <taxon>Micrococcales</taxon>
        <taxon>Microbacteriaceae</taxon>
        <taxon>Microbacterium</taxon>
    </lineage>
</organism>
<evidence type="ECO:0000313" key="5">
    <source>
        <dbReference type="Proteomes" id="UP001501343"/>
    </source>
</evidence>
<sequence>MTDQITPIDAESTIGEWMRHPAGVRIIAGMAAQGGISDSALRLARNVPLSRFLSAGGPLPDGMIDHLVSQANGGEAPDDVAHTSWTEVVTRGRFDGQTVIVTGAASGIGRAVASRIAREGGRVVAVDLSEDRLAEFAASIPEAEIVPVAGDITSDESIRRIVDAAGARIDGLANVAGLLDDFSPIHEVSDETLERVFNVNVFGLIKLTRAVVPFMIDQKQGSIVNIASEAALRGSSAGLAYTASKNAVVGITKNTAYMYERYNIRINAVAPGGTLTGMRPGAVSAFGQARLDEHIADAPLALPEALAASITFLLSRDGININGAVLPSDGGESVY</sequence>
<dbReference type="PRINTS" id="PR00081">
    <property type="entry name" value="GDHRDH"/>
</dbReference>
<comment type="caution">
    <text evidence="4">The sequence shown here is derived from an EMBL/GenBank/DDBJ whole genome shotgun (WGS) entry which is preliminary data.</text>
</comment>
<accession>A0ABP5B4L3</accession>
<evidence type="ECO:0000256" key="3">
    <source>
        <dbReference type="RuleBase" id="RU000363"/>
    </source>
</evidence>
<dbReference type="InterPro" id="IPR036291">
    <property type="entry name" value="NAD(P)-bd_dom_sf"/>
</dbReference>
<dbReference type="InterPro" id="IPR020904">
    <property type="entry name" value="Sc_DH/Rdtase_CS"/>
</dbReference>
<dbReference type="PANTHER" id="PTHR43477">
    <property type="entry name" value="DIHYDROANTICAPSIN 7-DEHYDROGENASE"/>
    <property type="match status" value="1"/>
</dbReference>
<evidence type="ECO:0000256" key="1">
    <source>
        <dbReference type="ARBA" id="ARBA00006484"/>
    </source>
</evidence>
<dbReference type="RefSeq" id="WP_248148133.1">
    <property type="nucleotide sequence ID" value="NZ_BAAAOF010000004.1"/>
</dbReference>
<dbReference type="InterPro" id="IPR002347">
    <property type="entry name" value="SDR_fam"/>
</dbReference>
<dbReference type="SUPFAM" id="SSF51735">
    <property type="entry name" value="NAD(P)-binding Rossmann-fold domains"/>
    <property type="match status" value="1"/>
</dbReference>
<name>A0ABP5B4L3_9MICO</name>
<dbReference type="PANTHER" id="PTHR43477:SF1">
    <property type="entry name" value="DIHYDROANTICAPSIN 7-DEHYDROGENASE"/>
    <property type="match status" value="1"/>
</dbReference>
<evidence type="ECO:0008006" key="6">
    <source>
        <dbReference type="Google" id="ProtNLM"/>
    </source>
</evidence>
<dbReference type="InterPro" id="IPR051122">
    <property type="entry name" value="SDR_DHRS6-like"/>
</dbReference>
<reference evidence="5" key="1">
    <citation type="journal article" date="2019" name="Int. J. Syst. Evol. Microbiol.">
        <title>The Global Catalogue of Microorganisms (GCM) 10K type strain sequencing project: providing services to taxonomists for standard genome sequencing and annotation.</title>
        <authorList>
            <consortium name="The Broad Institute Genomics Platform"/>
            <consortium name="The Broad Institute Genome Sequencing Center for Infectious Disease"/>
            <person name="Wu L."/>
            <person name="Ma J."/>
        </authorList>
    </citation>
    <scope>NUCLEOTIDE SEQUENCE [LARGE SCALE GENOMIC DNA]</scope>
    <source>
        <strain evidence="5">JCM 14900</strain>
    </source>
</reference>